<dbReference type="GO" id="GO:0005654">
    <property type="term" value="C:nucleoplasm"/>
    <property type="evidence" value="ECO:0007669"/>
    <property type="project" value="TreeGrafter"/>
</dbReference>
<dbReference type="GO" id="GO:0016020">
    <property type="term" value="C:membrane"/>
    <property type="evidence" value="ECO:0007669"/>
    <property type="project" value="TreeGrafter"/>
</dbReference>
<evidence type="ECO:0000313" key="3">
    <source>
        <dbReference type="Ensembl" id="ENSMAMP00000045001.1"/>
    </source>
</evidence>
<sequence length="993" mass="110901">MKPYHEVLFFYFFGKAHLTFSFYNNSLSYTSLPFSLPNYIGACLCTVSGRSSAYGDTAVEGHPAGPGSVSSSTGAISTTTAQQEGEGSEGEGETEGDIHTSNRSDSQMQNKELHMVRLMLLERLLQHLSQLHNVGGVQAIPYMQVILMLTSDLDGEDEKDKGALDELLAQLIAELGMHKKDVSKKNERSSMNEVHLVIMRLLSVFMSRTKSGSKSSSESSSLISNATATALLSLGAIDYCLHVLKSLLEFWKSQQGEEEPVTTSQLLRPHTASSPPDMSPFFLRQYVKGHAADVFEAYSQLLTEMVLRLPYQIKKIADTNPRIPPPVFDHSWFYYLSEYLMIQQTPFVRRQVRKLLLFICGSKEKYRQLRDLHTLDSHVRSIKKLLEEQGIFLRAGVVTATSGSALQYDTLINLMEHLKACAEIATQRTINWQKFCMKDDSVLYFLLQVSFLVDEGVSPVLLQLLSCALCGSKVLASSSSASSSFSGGGSSGAAQTGTSQSSQSKSSSKKSKKEDKEKDKEGDGVGSQEDQLCMALVSQLNKFADKETLIQFLRCFLLESNSSAVRWQAHCLALHIYRNSSKSQQELLLELTWAIWPELPAYGRKAAQFVDLLGYFSLKTPQTEKKLKEYSQKAVEILRAQNHILTNHPNSNIYNTLSGLVEFDGFYLESDPCLVCNNPEVPFSNIKLSSIKVDTRYTTTQQVVKLIGSHTISKVTVKIGDLKRTKMVRTINLYYNNRTVQAIVELKNKPARWHKAKKVQLTPGQTEVKIDLPLPIVASNLMIEFSDFYENYQASTETLQCPRCSASVPANPGVCGNCGENVYQCHKCRSINYDEKDPFLCNACGFCKYARFDFMLYAKPCCAVDPIENEEDRKKAVTNINTLLDKADRVYHQLMGHRPQLESLLSKVNEAAPEKPQDDTGAGAGLGTSSANVNRYIQQLAQEYSGDCKTSFDELSKIIQKVLASRKELLEYDLQQREALVFLLFTLCVNTVN</sequence>
<dbReference type="GO" id="GO:0005829">
    <property type="term" value="C:cytosol"/>
    <property type="evidence" value="ECO:0007669"/>
    <property type="project" value="TreeGrafter"/>
</dbReference>
<feature type="compositionally biased region" description="Basic and acidic residues" evidence="1">
    <location>
        <begin position="512"/>
        <end position="523"/>
    </location>
</feature>
<keyword evidence="4" id="KW-1185">Reference proteome</keyword>
<feature type="compositionally biased region" description="Acidic residues" evidence="1">
    <location>
        <begin position="86"/>
        <end position="95"/>
    </location>
</feature>
<dbReference type="PANTHER" id="PTHR21725:SF1">
    <property type="entry name" value="E3 UBIQUITIN-PROTEIN LIGASE UBR4"/>
    <property type="match status" value="1"/>
</dbReference>
<reference evidence="3" key="2">
    <citation type="submission" date="2025-09" db="UniProtKB">
        <authorList>
            <consortium name="Ensembl"/>
        </authorList>
    </citation>
    <scope>IDENTIFICATION</scope>
</reference>
<feature type="compositionally biased region" description="Low complexity" evidence="1">
    <location>
        <begin position="492"/>
        <end position="506"/>
    </location>
</feature>
<evidence type="ECO:0000256" key="1">
    <source>
        <dbReference type="SAM" id="MobiDB-lite"/>
    </source>
</evidence>
<proteinExistence type="predicted"/>
<feature type="domain" description="E3 ubiquitin-protein ligase UBR4-like" evidence="2">
    <location>
        <begin position="852"/>
        <end position="976"/>
    </location>
</feature>
<dbReference type="AlphaFoldDB" id="A0A7N8X380"/>
<dbReference type="Ensembl" id="ENSMAMT00000062803.1">
    <property type="protein sequence ID" value="ENSMAMP00000045001.1"/>
    <property type="gene ID" value="ENSMAMG00000017933.2"/>
</dbReference>
<dbReference type="InterPro" id="IPR056530">
    <property type="entry name" value="UBR4-like_dom"/>
</dbReference>
<protein>
    <submittedName>
        <fullName evidence="3">Ubiquitin protein ligase E3 component n-recognin 4</fullName>
    </submittedName>
</protein>
<evidence type="ECO:0000313" key="4">
    <source>
        <dbReference type="Proteomes" id="UP000261640"/>
    </source>
</evidence>
<dbReference type="Proteomes" id="UP000261640">
    <property type="component" value="Unplaced"/>
</dbReference>
<dbReference type="InterPro" id="IPR045189">
    <property type="entry name" value="UBR4-like"/>
</dbReference>
<reference evidence="3" key="1">
    <citation type="submission" date="2025-08" db="UniProtKB">
        <authorList>
            <consortium name="Ensembl"/>
        </authorList>
    </citation>
    <scope>IDENTIFICATION</scope>
</reference>
<dbReference type="GO" id="GO:0006511">
    <property type="term" value="P:ubiquitin-dependent protein catabolic process"/>
    <property type="evidence" value="ECO:0007669"/>
    <property type="project" value="TreeGrafter"/>
</dbReference>
<feature type="compositionally biased region" description="Low complexity" evidence="1">
    <location>
        <begin position="67"/>
        <end position="85"/>
    </location>
</feature>
<accession>A0A7N8X380</accession>
<evidence type="ECO:0000259" key="2">
    <source>
        <dbReference type="Pfam" id="PF24079"/>
    </source>
</evidence>
<feature type="region of interest" description="Disordered" evidence="1">
    <location>
        <begin position="58"/>
        <end position="109"/>
    </location>
</feature>
<feature type="region of interest" description="Disordered" evidence="1">
    <location>
        <begin position="483"/>
        <end position="526"/>
    </location>
</feature>
<organism evidence="3 4">
    <name type="scientific">Mastacembelus armatus</name>
    <name type="common">zig-zag eel</name>
    <dbReference type="NCBI Taxonomy" id="205130"/>
    <lineage>
        <taxon>Eukaryota</taxon>
        <taxon>Metazoa</taxon>
        <taxon>Chordata</taxon>
        <taxon>Craniata</taxon>
        <taxon>Vertebrata</taxon>
        <taxon>Euteleostomi</taxon>
        <taxon>Actinopterygii</taxon>
        <taxon>Neopterygii</taxon>
        <taxon>Teleostei</taxon>
        <taxon>Neoteleostei</taxon>
        <taxon>Acanthomorphata</taxon>
        <taxon>Anabantaria</taxon>
        <taxon>Synbranchiformes</taxon>
        <taxon>Mastacembelidae</taxon>
        <taxon>Mastacembelus</taxon>
    </lineage>
</organism>
<dbReference type="GeneTree" id="ENSGT00600000084471"/>
<dbReference type="GO" id="GO:0005813">
    <property type="term" value="C:centrosome"/>
    <property type="evidence" value="ECO:0007669"/>
    <property type="project" value="TreeGrafter"/>
</dbReference>
<name>A0A7N8X380_9TELE</name>
<dbReference type="Pfam" id="PF24079">
    <property type="entry name" value="UBR4"/>
    <property type="match status" value="1"/>
</dbReference>
<dbReference type="GO" id="GO:0004842">
    <property type="term" value="F:ubiquitin-protein transferase activity"/>
    <property type="evidence" value="ECO:0007669"/>
    <property type="project" value="TreeGrafter"/>
</dbReference>
<dbReference type="PANTHER" id="PTHR21725">
    <property type="entry name" value="E3 UBIQUITIN-PROTEIN LIGASE UBR4"/>
    <property type="match status" value="1"/>
</dbReference>